<feature type="domain" description="Receptor ligand binding region" evidence="9">
    <location>
        <begin position="51"/>
        <end position="121"/>
    </location>
</feature>
<dbReference type="Gene3D" id="3.40.50.2300">
    <property type="match status" value="2"/>
</dbReference>
<dbReference type="PANTHER" id="PTHR10519">
    <property type="entry name" value="GABA-B RECEPTOR"/>
    <property type="match status" value="1"/>
</dbReference>
<keyword evidence="10" id="KW-1185">Reference proteome</keyword>
<organism evidence="10 11">
    <name type="scientific">Priapulus caudatus</name>
    <name type="common">Priapulid worm</name>
    <dbReference type="NCBI Taxonomy" id="37621"/>
    <lineage>
        <taxon>Eukaryota</taxon>
        <taxon>Metazoa</taxon>
        <taxon>Ecdysozoa</taxon>
        <taxon>Scalidophora</taxon>
        <taxon>Priapulida</taxon>
        <taxon>Priapulimorpha</taxon>
        <taxon>Priapulimorphida</taxon>
        <taxon>Priapulidae</taxon>
        <taxon>Priapulus</taxon>
    </lineage>
</organism>
<dbReference type="RefSeq" id="XP_014677088.1">
    <property type="nucleotide sequence ID" value="XM_014821602.1"/>
</dbReference>
<evidence type="ECO:0000313" key="11">
    <source>
        <dbReference type="RefSeq" id="XP_014677088.1"/>
    </source>
</evidence>
<keyword evidence="7" id="KW-0325">Glycoprotein</keyword>
<feature type="non-terminal residue" evidence="11">
    <location>
        <position position="130"/>
    </location>
</feature>
<dbReference type="Pfam" id="PF01094">
    <property type="entry name" value="ANF_receptor"/>
    <property type="match status" value="1"/>
</dbReference>
<gene>
    <name evidence="11" type="primary">LOC106816954</name>
</gene>
<keyword evidence="3" id="KW-1133">Transmembrane helix</keyword>
<accession>A0ABM1EY17</accession>
<dbReference type="InterPro" id="IPR001828">
    <property type="entry name" value="ANF_lig-bd_rcpt"/>
</dbReference>
<evidence type="ECO:0000259" key="9">
    <source>
        <dbReference type="Pfam" id="PF01094"/>
    </source>
</evidence>
<sequence>MNTVVDGALTIDRMMRSKERDREPTVSGFTPDELYERYNVITEGRELFGSNLIPLAYDPVWAMALGLNNSSKFLRKRGLGRLEDFSYTDAQMTEAMMEGLKNVSFIGLKGYMEFDEDQDGVDDILIKQIR</sequence>
<dbReference type="PANTHER" id="PTHR10519:SF20">
    <property type="entry name" value="G-PROTEIN COUPLED RECEPTOR 156-RELATED"/>
    <property type="match status" value="1"/>
</dbReference>
<comment type="subcellular location">
    <subcellularLocation>
        <location evidence="1">Membrane</location>
    </subcellularLocation>
</comment>
<evidence type="ECO:0000256" key="1">
    <source>
        <dbReference type="ARBA" id="ARBA00004370"/>
    </source>
</evidence>
<reference evidence="11" key="1">
    <citation type="submission" date="2025-08" db="UniProtKB">
        <authorList>
            <consortium name="RefSeq"/>
        </authorList>
    </citation>
    <scope>IDENTIFICATION</scope>
</reference>
<dbReference type="Proteomes" id="UP000695022">
    <property type="component" value="Unplaced"/>
</dbReference>
<name>A0ABM1EY17_PRICU</name>
<evidence type="ECO:0000256" key="5">
    <source>
        <dbReference type="ARBA" id="ARBA00023136"/>
    </source>
</evidence>
<keyword evidence="4" id="KW-0297">G-protein coupled receptor</keyword>
<evidence type="ECO:0000256" key="3">
    <source>
        <dbReference type="ARBA" id="ARBA00022989"/>
    </source>
</evidence>
<keyword evidence="8" id="KW-0807">Transducer</keyword>
<dbReference type="InterPro" id="IPR028082">
    <property type="entry name" value="Peripla_BP_I"/>
</dbReference>
<evidence type="ECO:0000313" key="10">
    <source>
        <dbReference type="Proteomes" id="UP000695022"/>
    </source>
</evidence>
<dbReference type="SUPFAM" id="SSF53822">
    <property type="entry name" value="Periplasmic binding protein-like I"/>
    <property type="match status" value="1"/>
</dbReference>
<keyword evidence="5" id="KW-0472">Membrane</keyword>
<evidence type="ECO:0000256" key="4">
    <source>
        <dbReference type="ARBA" id="ARBA00023040"/>
    </source>
</evidence>
<protein>
    <submittedName>
        <fullName evidence="11">Gamma-aminobutyric acid type B receptor subunit 1-like</fullName>
    </submittedName>
</protein>
<evidence type="ECO:0000256" key="7">
    <source>
        <dbReference type="ARBA" id="ARBA00023180"/>
    </source>
</evidence>
<proteinExistence type="predicted"/>
<evidence type="ECO:0000256" key="2">
    <source>
        <dbReference type="ARBA" id="ARBA00022692"/>
    </source>
</evidence>
<evidence type="ECO:0000256" key="6">
    <source>
        <dbReference type="ARBA" id="ARBA00023170"/>
    </source>
</evidence>
<keyword evidence="2" id="KW-0812">Transmembrane</keyword>
<dbReference type="InterPro" id="IPR002455">
    <property type="entry name" value="GPCR3_GABA-B"/>
</dbReference>
<dbReference type="GeneID" id="106816954"/>
<evidence type="ECO:0000256" key="8">
    <source>
        <dbReference type="ARBA" id="ARBA00023224"/>
    </source>
</evidence>
<keyword evidence="6" id="KW-0675">Receptor</keyword>